<dbReference type="OrthoDB" id="3296958at2"/>
<keyword evidence="5" id="KW-1185">Reference proteome</keyword>
<evidence type="ECO:0008006" key="6">
    <source>
        <dbReference type="Google" id="ProtNLM"/>
    </source>
</evidence>
<dbReference type="AlphaFoldDB" id="M2NYK7"/>
<sequence length="333" mass="35982">MTRLSEENTENLIRESLEHLATRAPDGAEIRDALAERPRSRSRMSLALVAAAVAIIALGVPLGLRAFTAVPPAAQRNADWAVLPYKPGWLPDGFRETSRSAKPYPAPQMREWGGGEFGQIQLTSTPLSDERTGPWKVAPAPDQIVVRGKVGMAVEVYGQGMMLTWSPDDVYLLTLRLLNVKDPRATGERIAEEMVPDNRARVSGELRFGRVPAGLELSGVKTFMKVSGGVTELEATQAGQPLSAAVVTASLSGEPPEPDGTEPVPLKVRGRDGRYFPERDGERGHQYGVVAVQLEGGRWLAVSGKPDQATLLDIADTLQIVPGDYGWFGKAPE</sequence>
<dbReference type="EMBL" id="MUXN01000023">
    <property type="protein sequence ID" value="OOC03128.1"/>
    <property type="molecule type" value="Genomic_DNA"/>
</dbReference>
<accession>M2NYK7</accession>
<keyword evidence="1" id="KW-0812">Transmembrane</keyword>
<dbReference type="RefSeq" id="WP_005155259.1">
    <property type="nucleotide sequence ID" value="NZ_ANMG01000021.1"/>
</dbReference>
<feature type="transmembrane region" description="Helical" evidence="1">
    <location>
        <begin position="46"/>
        <end position="67"/>
    </location>
</feature>
<reference evidence="2 4" key="1">
    <citation type="submission" date="2012-10" db="EMBL/GenBank/DDBJ databases">
        <title>Genome assembly of Amycolatopsis azurea DSM 43854.</title>
        <authorList>
            <person name="Khatri I."/>
            <person name="Kaur I."/>
            <person name="Subramanian S."/>
            <person name="Mayilraj S."/>
        </authorList>
    </citation>
    <scope>NUCLEOTIDE SEQUENCE [LARGE SCALE GENOMIC DNA]</scope>
    <source>
        <strain evidence="2 4">DSM 43854</strain>
    </source>
</reference>
<dbReference type="EMBL" id="ANMG01000021">
    <property type="protein sequence ID" value="EMD27739.1"/>
    <property type="molecule type" value="Genomic_DNA"/>
</dbReference>
<proteinExistence type="predicted"/>
<evidence type="ECO:0000256" key="1">
    <source>
        <dbReference type="SAM" id="Phobius"/>
    </source>
</evidence>
<dbReference type="Proteomes" id="UP000014137">
    <property type="component" value="Unassembled WGS sequence"/>
</dbReference>
<gene>
    <name evidence="3" type="ORF">B0293_29680</name>
    <name evidence="2" type="ORF">C791_2035</name>
</gene>
<evidence type="ECO:0000313" key="3">
    <source>
        <dbReference type="EMBL" id="OOC03128.1"/>
    </source>
</evidence>
<name>M2NYK7_9PSEU</name>
<evidence type="ECO:0000313" key="4">
    <source>
        <dbReference type="Proteomes" id="UP000014137"/>
    </source>
</evidence>
<reference evidence="3 5" key="2">
    <citation type="submission" date="2017-02" db="EMBL/GenBank/DDBJ databases">
        <title>Amycolatopsis azurea DSM 43854 draft genome.</title>
        <authorList>
            <person name="Mayilraj S."/>
        </authorList>
    </citation>
    <scope>NUCLEOTIDE SEQUENCE [LARGE SCALE GENOMIC DNA]</scope>
    <source>
        <strain evidence="3 5">DSM 43854</strain>
    </source>
</reference>
<comment type="caution">
    <text evidence="2">The sequence shown here is derived from an EMBL/GenBank/DDBJ whole genome shotgun (WGS) entry which is preliminary data.</text>
</comment>
<keyword evidence="1" id="KW-0472">Membrane</keyword>
<organism evidence="2 4">
    <name type="scientific">Amycolatopsis azurea DSM 43854</name>
    <dbReference type="NCBI Taxonomy" id="1238180"/>
    <lineage>
        <taxon>Bacteria</taxon>
        <taxon>Bacillati</taxon>
        <taxon>Actinomycetota</taxon>
        <taxon>Actinomycetes</taxon>
        <taxon>Pseudonocardiales</taxon>
        <taxon>Pseudonocardiaceae</taxon>
        <taxon>Amycolatopsis</taxon>
    </lineage>
</organism>
<dbReference type="Proteomes" id="UP000188551">
    <property type="component" value="Unassembled WGS sequence"/>
</dbReference>
<dbReference type="PATRIC" id="fig|1238180.3.peg.2633"/>
<keyword evidence="1" id="KW-1133">Transmembrane helix</keyword>
<protein>
    <recommendedName>
        <fullName evidence="6">DUF4367 domain-containing protein</fullName>
    </recommendedName>
</protein>
<evidence type="ECO:0000313" key="2">
    <source>
        <dbReference type="EMBL" id="EMD27739.1"/>
    </source>
</evidence>
<evidence type="ECO:0000313" key="5">
    <source>
        <dbReference type="Proteomes" id="UP000188551"/>
    </source>
</evidence>